<dbReference type="InterPro" id="IPR001650">
    <property type="entry name" value="Helicase_C-like"/>
</dbReference>
<dbReference type="GeneID" id="108628688"/>
<keyword evidence="9" id="KW-0805">Transcription regulation</keyword>
<evidence type="ECO:0000259" key="19">
    <source>
        <dbReference type="PROSITE" id="PS51194"/>
    </source>
</evidence>
<dbReference type="KEGG" id="ccal:108628688"/>
<dbReference type="InterPro" id="IPR000330">
    <property type="entry name" value="SNF2_N"/>
</dbReference>
<keyword evidence="20" id="KW-1185">Reference proteome</keyword>
<gene>
    <name evidence="21" type="primary">LOC108628688</name>
</gene>
<evidence type="ECO:0000256" key="6">
    <source>
        <dbReference type="ARBA" id="ARBA00022801"/>
    </source>
</evidence>
<dbReference type="Gene3D" id="3.40.50.300">
    <property type="entry name" value="P-loop containing nucleotide triphosphate hydrolases"/>
    <property type="match status" value="1"/>
</dbReference>
<proteinExistence type="inferred from homology"/>
<organism evidence="20 21">
    <name type="scientific">Ceratina calcarata</name>
    <dbReference type="NCBI Taxonomy" id="156304"/>
    <lineage>
        <taxon>Eukaryota</taxon>
        <taxon>Metazoa</taxon>
        <taxon>Ecdysozoa</taxon>
        <taxon>Arthropoda</taxon>
        <taxon>Hexapoda</taxon>
        <taxon>Insecta</taxon>
        <taxon>Pterygota</taxon>
        <taxon>Neoptera</taxon>
        <taxon>Endopterygota</taxon>
        <taxon>Hymenoptera</taxon>
        <taxon>Apocrita</taxon>
        <taxon>Aculeata</taxon>
        <taxon>Apoidea</taxon>
        <taxon>Anthophila</taxon>
        <taxon>Apidae</taxon>
        <taxon>Ceratina</taxon>
        <taxon>Zadontomerus</taxon>
    </lineage>
</organism>
<dbReference type="Pfam" id="PF00176">
    <property type="entry name" value="SNF2-rel_dom"/>
    <property type="match status" value="1"/>
</dbReference>
<evidence type="ECO:0000256" key="9">
    <source>
        <dbReference type="ARBA" id="ARBA00023015"/>
    </source>
</evidence>
<evidence type="ECO:0000313" key="20">
    <source>
        <dbReference type="Proteomes" id="UP000694925"/>
    </source>
</evidence>
<dbReference type="GO" id="GO:0016787">
    <property type="term" value="F:hydrolase activity"/>
    <property type="evidence" value="ECO:0007669"/>
    <property type="project" value="UniProtKB-KW"/>
</dbReference>
<dbReference type="Gene3D" id="3.40.50.10810">
    <property type="entry name" value="Tandem AAA-ATPase domain"/>
    <property type="match status" value="1"/>
</dbReference>
<dbReference type="Pfam" id="PF00271">
    <property type="entry name" value="Helicase_C"/>
    <property type="match status" value="1"/>
</dbReference>
<evidence type="ECO:0000256" key="11">
    <source>
        <dbReference type="ARBA" id="ARBA00023163"/>
    </source>
</evidence>
<evidence type="ECO:0000256" key="5">
    <source>
        <dbReference type="ARBA" id="ARBA00022741"/>
    </source>
</evidence>
<evidence type="ECO:0000256" key="8">
    <source>
        <dbReference type="ARBA" id="ARBA00022840"/>
    </source>
</evidence>
<dbReference type="SUPFAM" id="SSF52540">
    <property type="entry name" value="P-loop containing nucleoside triphosphate hydrolases"/>
    <property type="match status" value="2"/>
</dbReference>
<evidence type="ECO:0000256" key="14">
    <source>
        <dbReference type="ARBA" id="ARBA00079067"/>
    </source>
</evidence>
<dbReference type="PROSITE" id="PS51192">
    <property type="entry name" value="HELICASE_ATP_BIND_1"/>
    <property type="match status" value="1"/>
</dbReference>
<evidence type="ECO:0000256" key="10">
    <source>
        <dbReference type="ARBA" id="ARBA00023125"/>
    </source>
</evidence>
<dbReference type="AlphaFoldDB" id="A0AAJ7J7Y0"/>
<dbReference type="GO" id="GO:0005524">
    <property type="term" value="F:ATP binding"/>
    <property type="evidence" value="ECO:0007669"/>
    <property type="project" value="UniProtKB-KW"/>
</dbReference>
<evidence type="ECO:0000256" key="12">
    <source>
        <dbReference type="ARBA" id="ARBA00023242"/>
    </source>
</evidence>
<keyword evidence="16" id="KW-0175">Coiled coil</keyword>
<dbReference type="SMART" id="SM00487">
    <property type="entry name" value="DEXDc"/>
    <property type="match status" value="1"/>
</dbReference>
<dbReference type="CDD" id="cd18793">
    <property type="entry name" value="SF2_C_SNF"/>
    <property type="match status" value="1"/>
</dbReference>
<dbReference type="GO" id="GO:0003677">
    <property type="term" value="F:DNA binding"/>
    <property type="evidence" value="ECO:0007669"/>
    <property type="project" value="UniProtKB-KW"/>
</dbReference>
<dbReference type="PANTHER" id="PTHR45626:SF50">
    <property type="entry name" value="TRANSCRIPTION TERMINATION FACTOR 2"/>
    <property type="match status" value="1"/>
</dbReference>
<evidence type="ECO:0000256" key="7">
    <source>
        <dbReference type="ARBA" id="ARBA00022806"/>
    </source>
</evidence>
<comment type="subcellular location">
    <subcellularLocation>
        <location evidence="1">Nucleus</location>
    </subcellularLocation>
</comment>
<dbReference type="GO" id="GO:0004386">
    <property type="term" value="F:helicase activity"/>
    <property type="evidence" value="ECO:0007669"/>
    <property type="project" value="UniProtKB-KW"/>
</dbReference>
<comment type="similarity">
    <text evidence="2">Belongs to the SNF2/RAD54 helicase family.</text>
</comment>
<evidence type="ECO:0000256" key="1">
    <source>
        <dbReference type="ARBA" id="ARBA00004123"/>
    </source>
</evidence>
<dbReference type="GO" id="GO:0008094">
    <property type="term" value="F:ATP-dependent activity, acting on DNA"/>
    <property type="evidence" value="ECO:0007669"/>
    <property type="project" value="UniProtKB-ARBA"/>
</dbReference>
<protein>
    <recommendedName>
        <fullName evidence="13">Transcription termination factor 2</fullName>
    </recommendedName>
    <alternativeName>
        <fullName evidence="15">RNA polymerase II termination factor</fullName>
    </alternativeName>
    <alternativeName>
        <fullName evidence="14">Transcription release factor 2</fullName>
    </alternativeName>
</protein>
<dbReference type="GO" id="GO:0005634">
    <property type="term" value="C:nucleus"/>
    <property type="evidence" value="ECO:0007669"/>
    <property type="project" value="UniProtKB-SubCell"/>
</dbReference>
<evidence type="ECO:0000256" key="4">
    <source>
        <dbReference type="ARBA" id="ARBA00022553"/>
    </source>
</evidence>
<dbReference type="GO" id="GO:0006281">
    <property type="term" value="P:DNA repair"/>
    <property type="evidence" value="ECO:0007669"/>
    <property type="project" value="TreeGrafter"/>
</dbReference>
<feature type="domain" description="Helicase C-terminal" evidence="19">
    <location>
        <begin position="732"/>
        <end position="897"/>
    </location>
</feature>
<reference evidence="21" key="1">
    <citation type="submission" date="2025-08" db="UniProtKB">
        <authorList>
            <consortium name="RefSeq"/>
        </authorList>
    </citation>
    <scope>IDENTIFICATION</scope>
    <source>
        <tissue evidence="21">Whole body</tissue>
    </source>
</reference>
<dbReference type="InterPro" id="IPR027417">
    <property type="entry name" value="P-loop_NTPase"/>
</dbReference>
<dbReference type="InterPro" id="IPR049730">
    <property type="entry name" value="SNF2/RAD54-like_C"/>
</dbReference>
<keyword evidence="6" id="KW-0378">Hydrolase</keyword>
<keyword evidence="12" id="KW-0539">Nucleus</keyword>
<feature type="compositionally biased region" description="Acidic residues" evidence="17">
    <location>
        <begin position="77"/>
        <end position="86"/>
    </location>
</feature>
<keyword evidence="3" id="KW-0806">Transcription termination</keyword>
<feature type="region of interest" description="Disordered" evidence="17">
    <location>
        <begin position="70"/>
        <end position="111"/>
    </location>
</feature>
<feature type="region of interest" description="Disordered" evidence="17">
    <location>
        <begin position="1"/>
        <end position="28"/>
    </location>
</feature>
<dbReference type="FunFam" id="3.40.50.10810:FF:000043">
    <property type="entry name" value="Transcription termination factor 2"/>
    <property type="match status" value="1"/>
</dbReference>
<feature type="domain" description="Helicase ATP-binding" evidence="18">
    <location>
        <begin position="340"/>
        <end position="519"/>
    </location>
</feature>
<evidence type="ECO:0000256" key="2">
    <source>
        <dbReference type="ARBA" id="ARBA00007025"/>
    </source>
</evidence>
<keyword evidence="11" id="KW-0804">Transcription</keyword>
<dbReference type="CTD" id="45894"/>
<sequence length="902" mass="101899">MDSSNNESCDSYVISDSEEEDITEIHGEDKGSNAVIIIDSTDTSGTTTPAENLSKGKLLLTEEDIKRRIKEQIPSFSDEDNTDDEIDNKSKRFASDSSVSGGSSESDNSSLVDAHMSEAHEDNALHTVKAFLKKETIKYRDYEEDSDSMESSITINSIEENDNNSRADYDILSVSLAQEEVGDNNIDPVTAQKRAFLACRKERLQKDLRDAKLLLSASNIDLLPDKGEKVRRCIAEQEKELEDVMTELKNTPLVRLRSNSHTPNSHTSNSLGAKIFGKTSISTEESEKDMEALESINDRLQDLHGSLETRPSEDEKARDPVGLIVKLMPHQQHALAWLLWREQQRPSGGILADDMGLGKTLTMISLIIASNAKNLDEWKDDYQRTDRPVRHKGGTLVVCPASLLDQWENEIRNRCKRDTLKVTIHHGTKRATAAKILSRNDVVITTYNILAREHGNGTTFLIDWERIILDEAHIIRNHKTKASEAVCDISARKRWALTGTPIHNKMMDLYSIMKFLKCSPFDNIRVWKRWVEKKDAISNQRLGTVMRSLMLRRTKDELQAKGEMKSLPQKSLEEISVTLDLPEQLVYKKVLIYSRTLFAQFLAQRSERAGMDYWSSKQHKNIKFTRTENLLLSAHADVKTHEILVLLLRLRQICVHPWLINSMLDEEDMQAGGMADADNLDPRLLSQINKINLHDSVEMADIEDETVVDQRLAANLLTSANPVFNADRLSSKMRMVFDKIQEILQKGDKIVVVSQWTSTLELIASKLDVIKGATYSMFTGKLKIKDRQGVVDSFNQPTNDPKILLLSLTAGGVGLNLIGGNHLLLVDIHWNPQLEVQAQDRVYRYGQTKDVHIYKFICKDTIEENIKSLQESKLQLAQNALTGDKTIASKLTLTDLKTIFGL</sequence>
<evidence type="ECO:0000256" key="15">
    <source>
        <dbReference type="ARBA" id="ARBA00082628"/>
    </source>
</evidence>
<accession>A0AAJ7J7Y0</accession>
<dbReference type="SMART" id="SM00490">
    <property type="entry name" value="HELICc"/>
    <property type="match status" value="1"/>
</dbReference>
<dbReference type="RefSeq" id="XP_017886271.2">
    <property type="nucleotide sequence ID" value="XM_018030782.2"/>
</dbReference>
<evidence type="ECO:0000313" key="21">
    <source>
        <dbReference type="RefSeq" id="XP_017886271.2"/>
    </source>
</evidence>
<feature type="coiled-coil region" evidence="16">
    <location>
        <begin position="283"/>
        <end position="310"/>
    </location>
</feature>
<evidence type="ECO:0000256" key="13">
    <source>
        <dbReference type="ARBA" id="ARBA00070113"/>
    </source>
</evidence>
<dbReference type="Proteomes" id="UP000694925">
    <property type="component" value="Unplaced"/>
</dbReference>
<keyword evidence="10" id="KW-0238">DNA-binding</keyword>
<name>A0AAJ7J7Y0_9HYME</name>
<dbReference type="GO" id="GO:0005737">
    <property type="term" value="C:cytoplasm"/>
    <property type="evidence" value="ECO:0007669"/>
    <property type="project" value="UniProtKB-ARBA"/>
</dbReference>
<dbReference type="InterPro" id="IPR014001">
    <property type="entry name" value="Helicase_ATP-bd"/>
</dbReference>
<keyword evidence="7" id="KW-0347">Helicase</keyword>
<evidence type="ECO:0000256" key="3">
    <source>
        <dbReference type="ARBA" id="ARBA00022472"/>
    </source>
</evidence>
<evidence type="ECO:0000256" key="16">
    <source>
        <dbReference type="SAM" id="Coils"/>
    </source>
</evidence>
<keyword evidence="4" id="KW-0597">Phosphoprotein</keyword>
<keyword evidence="8" id="KW-0067">ATP-binding</keyword>
<dbReference type="InterPro" id="IPR050628">
    <property type="entry name" value="SNF2_RAD54_helicase_TF"/>
</dbReference>
<evidence type="ECO:0000259" key="18">
    <source>
        <dbReference type="PROSITE" id="PS51192"/>
    </source>
</evidence>
<evidence type="ECO:0000256" key="17">
    <source>
        <dbReference type="SAM" id="MobiDB-lite"/>
    </source>
</evidence>
<dbReference type="GO" id="GO:0006353">
    <property type="term" value="P:DNA-templated transcription termination"/>
    <property type="evidence" value="ECO:0007669"/>
    <property type="project" value="UniProtKB-KW"/>
</dbReference>
<keyword evidence="5" id="KW-0547">Nucleotide-binding</keyword>
<feature type="compositionally biased region" description="Low complexity" evidence="17">
    <location>
        <begin position="95"/>
        <end position="110"/>
    </location>
</feature>
<dbReference type="PROSITE" id="PS51194">
    <property type="entry name" value="HELICASE_CTER"/>
    <property type="match status" value="1"/>
</dbReference>
<dbReference type="PANTHER" id="PTHR45626">
    <property type="entry name" value="TRANSCRIPTION TERMINATION FACTOR 2-RELATED"/>
    <property type="match status" value="1"/>
</dbReference>
<dbReference type="InterPro" id="IPR038718">
    <property type="entry name" value="SNF2-like_sf"/>
</dbReference>